<proteinExistence type="predicted"/>
<dbReference type="PANTHER" id="PTHR22894:SF5">
    <property type="entry name" value="RING-TYPE DOMAIN-CONTAINING PROTEIN"/>
    <property type="match status" value="1"/>
</dbReference>
<organism evidence="6 7">
    <name type="scientific">Cloeon dipterum</name>
    <dbReference type="NCBI Taxonomy" id="197152"/>
    <lineage>
        <taxon>Eukaryota</taxon>
        <taxon>Metazoa</taxon>
        <taxon>Ecdysozoa</taxon>
        <taxon>Arthropoda</taxon>
        <taxon>Hexapoda</taxon>
        <taxon>Insecta</taxon>
        <taxon>Pterygota</taxon>
        <taxon>Palaeoptera</taxon>
        <taxon>Ephemeroptera</taxon>
        <taxon>Pisciforma</taxon>
        <taxon>Baetidae</taxon>
        <taxon>Cloeon</taxon>
    </lineage>
</organism>
<dbReference type="PROSITE" id="PS50089">
    <property type="entry name" value="ZF_RING_2"/>
    <property type="match status" value="1"/>
</dbReference>
<gene>
    <name evidence="6" type="ORF">CLODIP_2_CD00095</name>
</gene>
<evidence type="ECO:0000256" key="1">
    <source>
        <dbReference type="ARBA" id="ARBA00022771"/>
    </source>
</evidence>
<dbReference type="AlphaFoldDB" id="A0A8S1C6K0"/>
<protein>
    <recommendedName>
        <fullName evidence="5">RING-type domain-containing protein</fullName>
    </recommendedName>
</protein>
<keyword evidence="7" id="KW-1185">Reference proteome</keyword>
<dbReference type="OrthoDB" id="9049620at2759"/>
<reference evidence="6 7" key="1">
    <citation type="submission" date="2020-04" db="EMBL/GenBank/DDBJ databases">
        <authorList>
            <person name="Alioto T."/>
            <person name="Alioto T."/>
            <person name="Gomez Garrido J."/>
        </authorList>
    </citation>
    <scope>NUCLEOTIDE SEQUENCE [LARGE SCALE GENOMIC DNA]</scope>
</reference>
<feature type="transmembrane region" description="Helical" evidence="4">
    <location>
        <begin position="107"/>
        <end position="129"/>
    </location>
</feature>
<keyword evidence="4" id="KW-0812">Transmembrane</keyword>
<dbReference type="SUPFAM" id="SSF57850">
    <property type="entry name" value="RING/U-box"/>
    <property type="match status" value="1"/>
</dbReference>
<dbReference type="Pfam" id="PF15227">
    <property type="entry name" value="zf-C3HC4_4"/>
    <property type="match status" value="1"/>
</dbReference>
<evidence type="ECO:0000313" key="7">
    <source>
        <dbReference type="Proteomes" id="UP000494165"/>
    </source>
</evidence>
<keyword evidence="1 3" id="KW-0863">Zinc-finger</keyword>
<evidence type="ECO:0000259" key="5">
    <source>
        <dbReference type="PROSITE" id="PS50089"/>
    </source>
</evidence>
<name>A0A8S1C6K0_9INSE</name>
<evidence type="ECO:0000256" key="3">
    <source>
        <dbReference type="PROSITE-ProRule" id="PRU00175"/>
    </source>
</evidence>
<dbReference type="SMART" id="SM00184">
    <property type="entry name" value="RING"/>
    <property type="match status" value="1"/>
</dbReference>
<comment type="caution">
    <text evidence="6">The sequence shown here is derived from an EMBL/GenBank/DDBJ whole genome shotgun (WGS) entry which is preliminary data.</text>
</comment>
<keyword evidence="4" id="KW-0472">Membrane</keyword>
<evidence type="ECO:0000313" key="6">
    <source>
        <dbReference type="EMBL" id="CAB3366442.1"/>
    </source>
</evidence>
<dbReference type="InterPro" id="IPR001841">
    <property type="entry name" value="Znf_RING"/>
</dbReference>
<dbReference type="PANTHER" id="PTHR22894">
    <property type="entry name" value="RING-TYPE DOMAIN-CONTAINING PROTEIN"/>
    <property type="match status" value="1"/>
</dbReference>
<feature type="transmembrane region" description="Helical" evidence="4">
    <location>
        <begin position="149"/>
        <end position="167"/>
    </location>
</feature>
<keyword evidence="2" id="KW-0862">Zinc</keyword>
<dbReference type="InterPro" id="IPR013083">
    <property type="entry name" value="Znf_RING/FYVE/PHD"/>
</dbReference>
<keyword evidence="1 3" id="KW-0479">Metal-binding</keyword>
<evidence type="ECO:0000256" key="4">
    <source>
        <dbReference type="SAM" id="Phobius"/>
    </source>
</evidence>
<dbReference type="GO" id="GO:0061630">
    <property type="term" value="F:ubiquitin protein ligase activity"/>
    <property type="evidence" value="ECO:0007669"/>
    <property type="project" value="InterPro"/>
</dbReference>
<sequence length="182" mass="21131">MQSKDDDDECPICRSNLDLPIKTSCGHKFCGGCFLSFWNHVKEEHVNCPYCRSPVDQVQAEFSMDSLQEDFERRDKVVRELKQYNRGWGILKKLRKAALGLLLDPRWMFLVFLASNLAMSVLIEIMVLVLGYEITSSLLPIPLFRLLNYIFYLFVKILLFLCTVLVLSQWSTVGFQIQLQIL</sequence>
<dbReference type="GO" id="GO:0008270">
    <property type="term" value="F:zinc ion binding"/>
    <property type="evidence" value="ECO:0007669"/>
    <property type="project" value="UniProtKB-KW"/>
</dbReference>
<dbReference type="EMBL" id="CADEPI010000025">
    <property type="protein sequence ID" value="CAB3366442.1"/>
    <property type="molecule type" value="Genomic_DNA"/>
</dbReference>
<accession>A0A8S1C6K0</accession>
<feature type="domain" description="RING-type" evidence="5">
    <location>
        <begin position="10"/>
        <end position="52"/>
    </location>
</feature>
<dbReference type="Proteomes" id="UP000494165">
    <property type="component" value="Unassembled WGS sequence"/>
</dbReference>
<keyword evidence="4" id="KW-1133">Transmembrane helix</keyword>
<dbReference type="InterPro" id="IPR038896">
    <property type="entry name" value="RNF170"/>
</dbReference>
<evidence type="ECO:0000256" key="2">
    <source>
        <dbReference type="ARBA" id="ARBA00022833"/>
    </source>
</evidence>
<dbReference type="Gene3D" id="3.30.40.10">
    <property type="entry name" value="Zinc/RING finger domain, C3HC4 (zinc finger)"/>
    <property type="match status" value="1"/>
</dbReference>